<dbReference type="PROSITE" id="PS50219">
    <property type="entry name" value="CNH"/>
    <property type="match status" value="1"/>
</dbReference>
<dbReference type="InterPro" id="IPR001180">
    <property type="entry name" value="CNH_dom"/>
</dbReference>
<feature type="region of interest" description="Disordered" evidence="1">
    <location>
        <begin position="307"/>
        <end position="326"/>
    </location>
</feature>
<evidence type="ECO:0000256" key="1">
    <source>
        <dbReference type="SAM" id="MobiDB-lite"/>
    </source>
</evidence>
<dbReference type="EMBL" id="OC001629">
    <property type="protein sequence ID" value="CAD7260313.1"/>
    <property type="molecule type" value="Genomic_DNA"/>
</dbReference>
<organism evidence="3">
    <name type="scientific">Timema shepardi</name>
    <name type="common">Walking stick</name>
    <dbReference type="NCBI Taxonomy" id="629360"/>
    <lineage>
        <taxon>Eukaryota</taxon>
        <taxon>Metazoa</taxon>
        <taxon>Ecdysozoa</taxon>
        <taxon>Arthropoda</taxon>
        <taxon>Hexapoda</taxon>
        <taxon>Insecta</taxon>
        <taxon>Pterygota</taxon>
        <taxon>Neoptera</taxon>
        <taxon>Polyneoptera</taxon>
        <taxon>Phasmatodea</taxon>
        <taxon>Timematodea</taxon>
        <taxon>Timematoidea</taxon>
        <taxon>Timematidae</taxon>
        <taxon>Timema</taxon>
    </lineage>
</organism>
<name>A0A7R9AUE9_TIMSH</name>
<gene>
    <name evidence="3" type="ORF">TSIB3V08_LOCUS4495</name>
</gene>
<accession>A0A7R9AUE9</accession>
<reference evidence="3" key="1">
    <citation type="submission" date="2020-11" db="EMBL/GenBank/DDBJ databases">
        <authorList>
            <person name="Tran Van P."/>
        </authorList>
    </citation>
    <scope>NUCLEOTIDE SEQUENCE</scope>
</reference>
<dbReference type="AlphaFoldDB" id="A0A7R9AUE9"/>
<dbReference type="Pfam" id="PF00780">
    <property type="entry name" value="CNH"/>
    <property type="match status" value="1"/>
</dbReference>
<evidence type="ECO:0000313" key="3">
    <source>
        <dbReference type="EMBL" id="CAD7260313.1"/>
    </source>
</evidence>
<protein>
    <recommendedName>
        <fullName evidence="2">CNH domain-containing protein</fullName>
    </recommendedName>
</protein>
<feature type="domain" description="CNH" evidence="2">
    <location>
        <begin position="1"/>
        <end position="197"/>
    </location>
</feature>
<evidence type="ECO:0000259" key="2">
    <source>
        <dbReference type="PROSITE" id="PS50219"/>
    </source>
</evidence>
<proteinExistence type="predicted"/>
<feature type="region of interest" description="Disordered" evidence="1">
    <location>
        <begin position="261"/>
        <end position="291"/>
    </location>
</feature>
<feature type="compositionally biased region" description="Basic and acidic residues" evidence="1">
    <location>
        <begin position="228"/>
        <end position="242"/>
    </location>
</feature>
<feature type="region of interest" description="Disordered" evidence="1">
    <location>
        <begin position="212"/>
        <end position="242"/>
    </location>
</feature>
<sequence>MVCDNRSVVALGKKLLVMQWRHSAAWTAWCPASDTDTVDGFQYIREIQVSESPTLLTLVDSSLGGSGGGVESSHICVGYRHQFDLVNERSGEVSKLHSVEGSRSHLVAAIDLYEDEEPELLLCYNHTCHFQKISEENVRTEFDFHWNSVPSAIVCAFPYIFAFTTDSMEIRLIINGNLVQNMIMPKLTLICSKNDIFFATTAPEFFQSKSERLQVDRDQSISPPSSPHSEHHHGDKHGSPETRPFRLYRISLHTLSGGVAPCERRCPTPSGGPIKGAPGRSSGDENLEVPPPKASFEACLLAEPSRGLSRSCSSSPTPTAFLAAPK</sequence>